<evidence type="ECO:0000313" key="2">
    <source>
        <dbReference type="Proteomes" id="UP000036947"/>
    </source>
</evidence>
<protein>
    <submittedName>
        <fullName evidence="1">Uncharacterized protein</fullName>
    </submittedName>
</protein>
<organism evidence="1 2">
    <name type="scientific">Tolypocladium ophioglossoides (strain CBS 100239)</name>
    <name type="common">Snaketongue truffleclub</name>
    <name type="synonym">Elaphocordyceps ophioglossoides</name>
    <dbReference type="NCBI Taxonomy" id="1163406"/>
    <lineage>
        <taxon>Eukaryota</taxon>
        <taxon>Fungi</taxon>
        <taxon>Dikarya</taxon>
        <taxon>Ascomycota</taxon>
        <taxon>Pezizomycotina</taxon>
        <taxon>Sordariomycetes</taxon>
        <taxon>Hypocreomycetidae</taxon>
        <taxon>Hypocreales</taxon>
        <taxon>Ophiocordycipitaceae</taxon>
        <taxon>Tolypocladium</taxon>
    </lineage>
</organism>
<gene>
    <name evidence="1" type="ORF">TOPH_05013</name>
</gene>
<keyword evidence="2" id="KW-1185">Reference proteome</keyword>
<dbReference type="Proteomes" id="UP000036947">
    <property type="component" value="Unassembled WGS sequence"/>
</dbReference>
<accession>A0A0L0N8S0</accession>
<reference evidence="1 2" key="1">
    <citation type="journal article" date="2015" name="BMC Genomics">
        <title>The genome of the truffle-parasite Tolypocladium ophioglossoides and the evolution of antifungal peptaibiotics.</title>
        <authorList>
            <person name="Quandt C.A."/>
            <person name="Bushley K.E."/>
            <person name="Spatafora J.W."/>
        </authorList>
    </citation>
    <scope>NUCLEOTIDE SEQUENCE [LARGE SCALE GENOMIC DNA]</scope>
    <source>
        <strain evidence="1 2">CBS 100239</strain>
    </source>
</reference>
<proteinExistence type="predicted"/>
<sequence>MHSANESIREIDGDSWLIADKLLLSRQCLPSPDQPSWSDGNGLFYVLSEATGPRPESRPLSEASELQKVYDTGNVSAVWRVGEAFFKGPLGFDIPKVHFHAEFNGRYYIVTSRSPGQPLSEAWPNVDGPTKQDYLHRLANIYE</sequence>
<dbReference type="AlphaFoldDB" id="A0A0L0N8S0"/>
<comment type="caution">
    <text evidence="1">The sequence shown here is derived from an EMBL/GenBank/DDBJ whole genome shotgun (WGS) entry which is preliminary data.</text>
</comment>
<name>A0A0L0N8S0_TOLOC</name>
<dbReference type="OrthoDB" id="5404599at2759"/>
<dbReference type="EMBL" id="LFRF01000013">
    <property type="protein sequence ID" value="KND90419.1"/>
    <property type="molecule type" value="Genomic_DNA"/>
</dbReference>
<evidence type="ECO:0000313" key="1">
    <source>
        <dbReference type="EMBL" id="KND90419.1"/>
    </source>
</evidence>